<protein>
    <submittedName>
        <fullName evidence="2">Uncharacterized protein</fullName>
    </submittedName>
</protein>
<gene>
    <name evidence="2" type="ORF">Sipo8835_29645</name>
</gene>
<dbReference type="EMBL" id="SPAZ01000237">
    <property type="protein sequence ID" value="TQE26482.1"/>
    <property type="molecule type" value="Genomic_DNA"/>
</dbReference>
<feature type="compositionally biased region" description="Polar residues" evidence="1">
    <location>
        <begin position="520"/>
        <end position="530"/>
    </location>
</feature>
<feature type="compositionally biased region" description="Low complexity" evidence="1">
    <location>
        <begin position="272"/>
        <end position="297"/>
    </location>
</feature>
<name>A0AAE9AY05_9ACTN</name>
<evidence type="ECO:0000313" key="3">
    <source>
        <dbReference type="Proteomes" id="UP000318720"/>
    </source>
</evidence>
<organism evidence="2 3">
    <name type="scientific">Streptomyces ipomoeae</name>
    <dbReference type="NCBI Taxonomy" id="103232"/>
    <lineage>
        <taxon>Bacteria</taxon>
        <taxon>Bacillati</taxon>
        <taxon>Actinomycetota</taxon>
        <taxon>Actinomycetes</taxon>
        <taxon>Kitasatosporales</taxon>
        <taxon>Streptomycetaceae</taxon>
        <taxon>Streptomyces</taxon>
    </lineage>
</organism>
<evidence type="ECO:0000313" key="2">
    <source>
        <dbReference type="EMBL" id="TQE26482.1"/>
    </source>
</evidence>
<dbReference type="Proteomes" id="UP000318720">
    <property type="component" value="Unassembled WGS sequence"/>
</dbReference>
<feature type="compositionally biased region" description="Gly residues" evidence="1">
    <location>
        <begin position="65"/>
        <end position="76"/>
    </location>
</feature>
<dbReference type="AlphaFoldDB" id="A0AAE9AY05"/>
<comment type="caution">
    <text evidence="2">The sequence shown here is derived from an EMBL/GenBank/DDBJ whole genome shotgun (WGS) entry which is preliminary data.</text>
</comment>
<feature type="compositionally biased region" description="Pro residues" evidence="1">
    <location>
        <begin position="207"/>
        <end position="217"/>
    </location>
</feature>
<feature type="compositionally biased region" description="Low complexity" evidence="1">
    <location>
        <begin position="383"/>
        <end position="413"/>
    </location>
</feature>
<proteinExistence type="predicted"/>
<feature type="region of interest" description="Disordered" evidence="1">
    <location>
        <begin position="515"/>
        <end position="541"/>
    </location>
</feature>
<sequence length="564" mass="56154">MAQSGQGEEPSARPAREGIVLPSDGSAPLMPGDLPPTPVQPTGRQQWGAGQDAVAPPAQPPGDAWGAGSGVDGVHGAGSAPMPEWGSQGAQGLPDYSEGQGAQGGHGVPLPPEGTPGGSYGVQTYGGAGFGVPLPPVAGEVSLPSDVAPPAPGGAPLPPVAGVDEGATQYIPYVPPVQPVEDAATQYIPPVAAGDPGAEAATQYLPPVGPGALPPEAPSDATTFLGRVPNSGAGPNGGAGPLPPAANPGHPGQPPHGAPPMHPDSQATQYIPPVAAQPQAQPYGAPQPQPQAHAQQPDVFDSLFRSEPEAAGATQQMPRIEQPYDAPQPPRGPGHGGPGHGGRGSGRRDGGGGGGRPRSRVPLIAGVGVVIAALGIGAGALMSSGSGSDQQSDNLPVSATEAAPEESASASADPAKEQAVALDKLLADSGASRNTVVKAVSNIRSCKNLGQAATDLRNAAKQRNDLVTKLGELSVDKLPDHAALTTSLTNAWKASASADNHYAAWADQVAGKKGCKKGQARTTAQTQAGNKASTTASTEKTKAAELWNSIASTYGLTRRQAGQL</sequence>
<accession>A0AAE9AY05</accession>
<evidence type="ECO:0000256" key="1">
    <source>
        <dbReference type="SAM" id="MobiDB-lite"/>
    </source>
</evidence>
<feature type="compositionally biased region" description="Gly residues" evidence="1">
    <location>
        <begin position="333"/>
        <end position="344"/>
    </location>
</feature>
<feature type="region of interest" description="Disordered" evidence="1">
    <location>
        <begin position="1"/>
        <end position="122"/>
    </location>
</feature>
<reference evidence="2 3" key="1">
    <citation type="submission" date="2019-03" db="EMBL/GenBank/DDBJ databases">
        <title>Comparative genomic analyses of the sweetpotato soil rot pathogen, Streptomyces ipomoeae.</title>
        <authorList>
            <person name="Ruschel Soares N."/>
            <person name="Badger J.H."/>
            <person name="Huguet-Tapia J.C."/>
            <person name="Clark C.A."/>
            <person name="Pettis G.S."/>
        </authorList>
    </citation>
    <scope>NUCLEOTIDE SEQUENCE [LARGE SCALE GENOMIC DNA]</scope>
    <source>
        <strain evidence="2 3">88-35</strain>
    </source>
</reference>
<feature type="region of interest" description="Disordered" evidence="1">
    <location>
        <begin position="383"/>
        <end position="416"/>
    </location>
</feature>
<feature type="compositionally biased region" description="Pro residues" evidence="1">
    <location>
        <begin position="241"/>
        <end position="262"/>
    </location>
</feature>
<feature type="region of interest" description="Disordered" evidence="1">
    <location>
        <begin position="189"/>
        <end position="360"/>
    </location>
</feature>
<dbReference type="RefSeq" id="WP_048821952.1">
    <property type="nucleotide sequence ID" value="NZ_JARAVD010000324.1"/>
</dbReference>